<gene>
    <name evidence="2" type="ORF">ABT272_39550</name>
</gene>
<keyword evidence="3" id="KW-1185">Reference proteome</keyword>
<protein>
    <submittedName>
        <fullName evidence="2">DUF3085 domain-containing protein</fullName>
    </submittedName>
</protein>
<reference evidence="2 3" key="1">
    <citation type="submission" date="2024-06" db="EMBL/GenBank/DDBJ databases">
        <title>The Natural Products Discovery Center: Release of the First 8490 Sequenced Strains for Exploring Actinobacteria Biosynthetic Diversity.</title>
        <authorList>
            <person name="Kalkreuter E."/>
            <person name="Kautsar S.A."/>
            <person name="Yang D."/>
            <person name="Bader C.D."/>
            <person name="Teijaro C.N."/>
            <person name="Fluegel L."/>
            <person name="Davis C.M."/>
            <person name="Simpson J.R."/>
            <person name="Lauterbach L."/>
            <person name="Steele A.D."/>
            <person name="Gui C."/>
            <person name="Meng S."/>
            <person name="Li G."/>
            <person name="Viehrig K."/>
            <person name="Ye F."/>
            <person name="Su P."/>
            <person name="Kiefer A.F."/>
            <person name="Nichols A."/>
            <person name="Cepeda A.J."/>
            <person name="Yan W."/>
            <person name="Fan B."/>
            <person name="Jiang Y."/>
            <person name="Adhikari A."/>
            <person name="Zheng C.-J."/>
            <person name="Schuster L."/>
            <person name="Cowan T.M."/>
            <person name="Smanski M.J."/>
            <person name="Chevrette M.G."/>
            <person name="De Carvalho L.P.S."/>
            <person name="Shen B."/>
        </authorList>
    </citation>
    <scope>NUCLEOTIDE SEQUENCE [LARGE SCALE GENOMIC DNA]</scope>
    <source>
        <strain evidence="2 3">NPDC001166</strain>
    </source>
</reference>
<dbReference type="Pfam" id="PF11284">
    <property type="entry name" value="DUF3085"/>
    <property type="match status" value="1"/>
</dbReference>
<name>A0ABV1UJP0_9ACTN</name>
<evidence type="ECO:0000313" key="3">
    <source>
        <dbReference type="Proteomes" id="UP001470023"/>
    </source>
</evidence>
<feature type="region of interest" description="Disordered" evidence="1">
    <location>
        <begin position="1"/>
        <end position="35"/>
    </location>
</feature>
<evidence type="ECO:0000256" key="1">
    <source>
        <dbReference type="SAM" id="MobiDB-lite"/>
    </source>
</evidence>
<dbReference type="RefSeq" id="WP_352065777.1">
    <property type="nucleotide sequence ID" value="NZ_JBEPAZ010000068.1"/>
</dbReference>
<sequence length="211" mass="23136">MTKHTHHHTPPPAPDGTEPKTTCEETRHHLQLPAEQRPAWLNQFLHGMTITPIPATSTNPLLEVVMANTAHGEKNCTLVFPLHRVLAAAEHAAAAPAHKLGYGESEATPRLWWVKDDGTYLMSNGQTPTDTLDETGTHNYVVHAEGWGPGTDARSILGGDDFRESLDLTRPLDADGLTLLGMLRAAAEGATHFHLKATFSDYYMNLTYITD</sequence>
<dbReference type="InterPro" id="IPR021436">
    <property type="entry name" value="DUF3085"/>
</dbReference>
<proteinExistence type="predicted"/>
<comment type="caution">
    <text evidence="2">The sequence shown here is derived from an EMBL/GenBank/DDBJ whole genome shotgun (WGS) entry which is preliminary data.</text>
</comment>
<organism evidence="2 3">
    <name type="scientific">Streptomyces sp. 900105245</name>
    <dbReference type="NCBI Taxonomy" id="3154379"/>
    <lineage>
        <taxon>Bacteria</taxon>
        <taxon>Bacillati</taxon>
        <taxon>Actinomycetota</taxon>
        <taxon>Actinomycetes</taxon>
        <taxon>Kitasatosporales</taxon>
        <taxon>Streptomycetaceae</taxon>
        <taxon>Streptomyces</taxon>
    </lineage>
</organism>
<dbReference type="Proteomes" id="UP001470023">
    <property type="component" value="Unassembled WGS sequence"/>
</dbReference>
<dbReference type="EMBL" id="JBEPAZ010000068">
    <property type="protein sequence ID" value="MER6433762.1"/>
    <property type="molecule type" value="Genomic_DNA"/>
</dbReference>
<evidence type="ECO:0000313" key="2">
    <source>
        <dbReference type="EMBL" id="MER6433762.1"/>
    </source>
</evidence>
<accession>A0ABV1UJP0</accession>
<feature type="compositionally biased region" description="Basic and acidic residues" evidence="1">
    <location>
        <begin position="17"/>
        <end position="28"/>
    </location>
</feature>